<dbReference type="SUPFAM" id="SSF53955">
    <property type="entry name" value="Lysozyme-like"/>
    <property type="match status" value="1"/>
</dbReference>
<organism evidence="1 2">
    <name type="scientific">Candidatus Amesbacteria bacterium GW2011_GWA2_42_12</name>
    <dbReference type="NCBI Taxonomy" id="1618356"/>
    <lineage>
        <taxon>Bacteria</taxon>
        <taxon>Candidatus Amesiibacteriota</taxon>
    </lineage>
</organism>
<dbReference type="InterPro" id="IPR023346">
    <property type="entry name" value="Lysozyme-like_dom_sf"/>
</dbReference>
<comment type="caution">
    <text evidence="1">The sequence shown here is derived from an EMBL/GenBank/DDBJ whole genome shotgun (WGS) entry which is preliminary data.</text>
</comment>
<reference evidence="1 2" key="1">
    <citation type="journal article" date="2015" name="Nature">
        <title>rRNA introns, odd ribosomes, and small enigmatic genomes across a large radiation of phyla.</title>
        <authorList>
            <person name="Brown C.T."/>
            <person name="Hug L.A."/>
            <person name="Thomas B.C."/>
            <person name="Sharon I."/>
            <person name="Castelle C.J."/>
            <person name="Singh A."/>
            <person name="Wilkins M.J."/>
            <person name="Williams K.H."/>
            <person name="Banfield J.F."/>
        </authorList>
    </citation>
    <scope>NUCLEOTIDE SEQUENCE [LARGE SCALE GENOMIC DNA]</scope>
</reference>
<dbReference type="Proteomes" id="UP000034160">
    <property type="component" value="Unassembled WGS sequence"/>
</dbReference>
<sequence length="178" mass="19814">MAMVGAFILFFKVSANNQPLSPVSYQKILGTSTLLESQFAPAPVIDSTLKTADARPLIIKNYLNKYKSELEPYSQLIVDVSDKYSLDYRLLVAIAQQESNLCKRIPANSYNCWGFGIYGDKVTRFNSYPQALDKVAKTLKKEYFDKGLTTPEAIMAKYTPPSQGSWAAGVSSFLSELE</sequence>
<proteinExistence type="predicted"/>
<name>A0A0G0Y755_9BACT</name>
<protein>
    <recommendedName>
        <fullName evidence="3">Mannosyl-glycoprotein endo-beta-N-acetylglucosamidase-like domain-containing protein</fullName>
    </recommendedName>
</protein>
<evidence type="ECO:0008006" key="3">
    <source>
        <dbReference type="Google" id="ProtNLM"/>
    </source>
</evidence>
<accession>A0A0G0Y755</accession>
<evidence type="ECO:0000313" key="2">
    <source>
        <dbReference type="Proteomes" id="UP000034160"/>
    </source>
</evidence>
<dbReference type="STRING" id="1618356.UU93_C0006G0054"/>
<evidence type="ECO:0000313" key="1">
    <source>
        <dbReference type="EMBL" id="KKS32575.1"/>
    </source>
</evidence>
<dbReference type="EMBL" id="LCCN01000006">
    <property type="protein sequence ID" value="KKS32575.1"/>
    <property type="molecule type" value="Genomic_DNA"/>
</dbReference>
<dbReference type="AlphaFoldDB" id="A0A0G0Y755"/>
<gene>
    <name evidence="1" type="ORF">UU93_C0006G0054</name>
</gene>
<dbReference type="Gene3D" id="1.10.530.10">
    <property type="match status" value="1"/>
</dbReference>